<dbReference type="Proteomes" id="UP001497680">
    <property type="component" value="Unassembled WGS sequence"/>
</dbReference>
<keyword evidence="2" id="KW-1185">Reference proteome</keyword>
<evidence type="ECO:0000313" key="2">
    <source>
        <dbReference type="Proteomes" id="UP001497680"/>
    </source>
</evidence>
<name>A0ACC0D923_9PEZI</name>
<gene>
    <name evidence="1" type="ORF">F4821DRAFT_66826</name>
</gene>
<protein>
    <submittedName>
        <fullName evidence="1">Kinase-like protein</fullName>
    </submittedName>
</protein>
<accession>A0ACC0D923</accession>
<reference evidence="1 2" key="1">
    <citation type="journal article" date="2022" name="New Phytol.">
        <title>Ecological generalism drives hyperdiversity of secondary metabolite gene clusters in xylarialean endophytes.</title>
        <authorList>
            <person name="Franco M.E.E."/>
            <person name="Wisecaver J.H."/>
            <person name="Arnold A.E."/>
            <person name="Ju Y.M."/>
            <person name="Slot J.C."/>
            <person name="Ahrendt S."/>
            <person name="Moore L.P."/>
            <person name="Eastman K.E."/>
            <person name="Scott K."/>
            <person name="Konkel Z."/>
            <person name="Mondo S.J."/>
            <person name="Kuo A."/>
            <person name="Hayes R.D."/>
            <person name="Haridas S."/>
            <person name="Andreopoulos B."/>
            <person name="Riley R."/>
            <person name="LaButti K."/>
            <person name="Pangilinan J."/>
            <person name="Lipzen A."/>
            <person name="Amirebrahimi M."/>
            <person name="Yan J."/>
            <person name="Adam C."/>
            <person name="Keymanesh K."/>
            <person name="Ng V."/>
            <person name="Louie K."/>
            <person name="Northen T."/>
            <person name="Drula E."/>
            <person name="Henrissat B."/>
            <person name="Hsieh H.M."/>
            <person name="Youens-Clark K."/>
            <person name="Lutzoni F."/>
            <person name="Miadlikowska J."/>
            <person name="Eastwood D.C."/>
            <person name="Hamelin R.C."/>
            <person name="Grigoriev I.V."/>
            <person name="U'Ren J.M."/>
        </authorList>
    </citation>
    <scope>NUCLEOTIDE SEQUENCE [LARGE SCALE GENOMIC DNA]</scope>
    <source>
        <strain evidence="1 2">ER1909</strain>
    </source>
</reference>
<proteinExistence type="predicted"/>
<dbReference type="EMBL" id="MU394297">
    <property type="protein sequence ID" value="KAI6089156.1"/>
    <property type="molecule type" value="Genomic_DNA"/>
</dbReference>
<organism evidence="1 2">
    <name type="scientific">Hypoxylon rubiginosum</name>
    <dbReference type="NCBI Taxonomy" id="110542"/>
    <lineage>
        <taxon>Eukaryota</taxon>
        <taxon>Fungi</taxon>
        <taxon>Dikarya</taxon>
        <taxon>Ascomycota</taxon>
        <taxon>Pezizomycotina</taxon>
        <taxon>Sordariomycetes</taxon>
        <taxon>Xylariomycetidae</taxon>
        <taxon>Xylariales</taxon>
        <taxon>Hypoxylaceae</taxon>
        <taxon>Hypoxylon</taxon>
    </lineage>
</organism>
<comment type="caution">
    <text evidence="1">The sequence shown here is derived from an EMBL/GenBank/DDBJ whole genome shotgun (WGS) entry which is preliminary data.</text>
</comment>
<sequence length="431" mass="49709">MASLRRFQASKRAFSSLSYSKQAHSPGETTEELLESYRSKGYLPVHIGDSFRRDKYKVVRKLGYGDYSTVWLAQDLQWLARGKPPYVALKILKAKGRGKGQEAPILHRQKDSGIPGADRIVRSLGQFWIRNKVGGKRKCFALELTGPSLSEYQRLFPDRRIPIPIAKRIARQVLQGLVHLHDTRGIVHTNIQPQNILIKTPDITKMFYHSHQRSSPFNPPENFYMKSEPVTPRDEELSQETNIFIRLAGLGAASYMNKKLYSWSDRKSFRPPEVILDAPWDHKVDIWNFGLMMWELVLGNRYFDNPAVPYHSDTVHLAHIEEKIGLFPDSLLNISNSRDKFFDSQDRLRNCNASRRISLECLCGSRSGYGWEIENFTDFILSTLALEPRRRPSASELLKAKWLQDTTDDYEALRKLLGRTSSLRRHLEGTY</sequence>
<evidence type="ECO:0000313" key="1">
    <source>
        <dbReference type="EMBL" id="KAI6089156.1"/>
    </source>
</evidence>